<dbReference type="PANTHER" id="PTHR13906:SF4">
    <property type="entry name" value="LYSOPHOSPHOLIPID ACYLTRANSFERASE 6"/>
    <property type="match status" value="1"/>
</dbReference>
<accession>A0A5N5QTV0</accession>
<feature type="region of interest" description="Disordered" evidence="7">
    <location>
        <begin position="219"/>
        <end position="246"/>
    </location>
</feature>
<dbReference type="EMBL" id="SSOP01000018">
    <property type="protein sequence ID" value="KAB5594596.1"/>
    <property type="molecule type" value="Genomic_DNA"/>
</dbReference>
<dbReference type="GO" id="GO:0005783">
    <property type="term" value="C:endoplasmic reticulum"/>
    <property type="evidence" value="ECO:0007669"/>
    <property type="project" value="TreeGrafter"/>
</dbReference>
<reference evidence="9 10" key="1">
    <citation type="journal article" date="2019" name="Fungal Biol. Biotechnol.">
        <title>Draft genome sequence of fastidious pathogen Ceratobasidium theobromae, which causes vascular-streak dieback in Theobroma cacao.</title>
        <authorList>
            <person name="Ali S.S."/>
            <person name="Asman A."/>
            <person name="Shao J."/>
            <person name="Firmansyah A.P."/>
            <person name="Susilo A.W."/>
            <person name="Rosmana A."/>
            <person name="McMahon P."/>
            <person name="Junaid M."/>
            <person name="Guest D."/>
            <person name="Kheng T.Y."/>
            <person name="Meinhardt L.W."/>
            <person name="Bailey B.A."/>
        </authorList>
    </citation>
    <scope>NUCLEOTIDE SEQUENCE [LARGE SCALE GENOMIC DNA]</scope>
    <source>
        <strain evidence="9 10">CT2</strain>
    </source>
</reference>
<dbReference type="Pfam" id="PF03062">
    <property type="entry name" value="MBOAT"/>
    <property type="match status" value="1"/>
</dbReference>
<dbReference type="OrthoDB" id="286734at2759"/>
<proteinExistence type="predicted"/>
<comment type="caution">
    <text evidence="9">The sequence shown here is derived from an EMBL/GenBank/DDBJ whole genome shotgun (WGS) entry which is preliminary data.</text>
</comment>
<feature type="transmembrane region" description="Helical" evidence="8">
    <location>
        <begin position="48"/>
        <end position="65"/>
    </location>
</feature>
<keyword evidence="2 9" id="KW-0808">Transferase</keyword>
<dbReference type="GO" id="GO:0003841">
    <property type="term" value="F:1-acylglycerol-3-phosphate O-acyltransferase activity"/>
    <property type="evidence" value="ECO:0007669"/>
    <property type="project" value="TreeGrafter"/>
</dbReference>
<evidence type="ECO:0000256" key="6">
    <source>
        <dbReference type="ARBA" id="ARBA00023315"/>
    </source>
</evidence>
<feature type="transmembrane region" description="Helical" evidence="8">
    <location>
        <begin position="77"/>
        <end position="95"/>
    </location>
</feature>
<evidence type="ECO:0000256" key="1">
    <source>
        <dbReference type="ARBA" id="ARBA00004141"/>
    </source>
</evidence>
<keyword evidence="4 8" id="KW-1133">Transmembrane helix</keyword>
<dbReference type="GO" id="GO:0030258">
    <property type="term" value="P:lipid modification"/>
    <property type="evidence" value="ECO:0007669"/>
    <property type="project" value="TreeGrafter"/>
</dbReference>
<dbReference type="InterPro" id="IPR004299">
    <property type="entry name" value="MBOAT_fam"/>
</dbReference>
<keyword evidence="6 9" id="KW-0012">Acyltransferase</keyword>
<evidence type="ECO:0000256" key="7">
    <source>
        <dbReference type="SAM" id="MobiDB-lite"/>
    </source>
</evidence>
<feature type="transmembrane region" description="Helical" evidence="8">
    <location>
        <begin position="516"/>
        <end position="537"/>
    </location>
</feature>
<dbReference type="GO" id="GO:0016020">
    <property type="term" value="C:membrane"/>
    <property type="evidence" value="ECO:0007669"/>
    <property type="project" value="UniProtKB-SubCell"/>
</dbReference>
<feature type="transmembrane region" description="Helical" evidence="8">
    <location>
        <begin position="416"/>
        <end position="439"/>
    </location>
</feature>
<dbReference type="Proteomes" id="UP000383932">
    <property type="component" value="Unassembled WGS sequence"/>
</dbReference>
<keyword evidence="5 8" id="KW-0472">Membrane</keyword>
<evidence type="ECO:0000313" key="9">
    <source>
        <dbReference type="EMBL" id="KAB5594596.1"/>
    </source>
</evidence>
<keyword evidence="3 8" id="KW-0812">Transmembrane</keyword>
<evidence type="ECO:0000256" key="2">
    <source>
        <dbReference type="ARBA" id="ARBA00022679"/>
    </source>
</evidence>
<feature type="transmembrane region" description="Helical" evidence="8">
    <location>
        <begin position="482"/>
        <end position="504"/>
    </location>
</feature>
<dbReference type="GO" id="GO:0047184">
    <property type="term" value="F:1-acylglycerophosphocholine O-acyltransferase activity"/>
    <property type="evidence" value="ECO:0007669"/>
    <property type="project" value="TreeGrafter"/>
</dbReference>
<evidence type="ECO:0000256" key="5">
    <source>
        <dbReference type="ARBA" id="ARBA00023136"/>
    </source>
</evidence>
<comment type="subcellular location">
    <subcellularLocation>
        <location evidence="1">Membrane</location>
        <topology evidence="1">Multi-pass membrane protein</topology>
    </subcellularLocation>
</comment>
<evidence type="ECO:0000256" key="8">
    <source>
        <dbReference type="SAM" id="Phobius"/>
    </source>
</evidence>
<name>A0A5N5QTV0_9AGAM</name>
<dbReference type="GO" id="GO:0046474">
    <property type="term" value="P:glycerophospholipid biosynthetic process"/>
    <property type="evidence" value="ECO:0007669"/>
    <property type="project" value="TreeGrafter"/>
</dbReference>
<keyword evidence="10" id="KW-1185">Reference proteome</keyword>
<dbReference type="AlphaFoldDB" id="A0A5N5QTV0"/>
<protein>
    <submittedName>
        <fullName evidence="9">Lysophospholipid acyltransferase</fullName>
    </submittedName>
</protein>
<gene>
    <name evidence="9" type="ORF">CTheo_1918</name>
</gene>
<sequence length="591" mass="65987">MASIRVPASFWQRAFQSLIATTSLSITNAMDGIFNSLASQLGAPPDQLKLIFCLLVAYPLGSVYIRLPKSQPQLKHAFNIGVSMVFLLPILRLYWGTVHLLVSSTFTYVTAASMKSKNMPWVVFAHAYRTAYLTLDDLEISGTQMILVIKLSTFAWNVHDGRQQAELLDPSQLATRIIKYPSILEFLGYVFYFPGFLIGPAFEFVSYRALIDESIFTPPTGSQSNGHSSEKASQSQSPATQRRVPAGRKRVAYSKFFQGLVNLLLFTVFGPKFNYAVTVNPEWAANPLWYRIANMQLIGLISRTKYYGAWSLTEVCLTRMFVVRILTTTLLVLKKGAAILSGLGFSGYTASGHARWDKTANIHIKNIELAPNFKILLDSWNINANVWLRNCVYKRVTPKGQRPGFRSSMLTFLTSALWHGFCGGYYLTFILGGFIQTVARQCRSYLRPLFTPPLLSPPPKGKKVPVALPPPPPALPKRIYDILGIMCTQLILNYAAAPFCLLTISDSIKSWKDVAWYGHFMVFVPLVVFKSPATAILKKMATRREERARFLAQGAPELIVLPPTPASEKFADSPDFVAPVYKIMSGSKKDI</sequence>
<evidence type="ECO:0000313" key="10">
    <source>
        <dbReference type="Proteomes" id="UP000383932"/>
    </source>
</evidence>
<organism evidence="9 10">
    <name type="scientific">Ceratobasidium theobromae</name>
    <dbReference type="NCBI Taxonomy" id="1582974"/>
    <lineage>
        <taxon>Eukaryota</taxon>
        <taxon>Fungi</taxon>
        <taxon>Dikarya</taxon>
        <taxon>Basidiomycota</taxon>
        <taxon>Agaricomycotina</taxon>
        <taxon>Agaricomycetes</taxon>
        <taxon>Cantharellales</taxon>
        <taxon>Ceratobasidiaceae</taxon>
        <taxon>Ceratobasidium</taxon>
    </lineage>
</organism>
<evidence type="ECO:0000256" key="4">
    <source>
        <dbReference type="ARBA" id="ARBA00022989"/>
    </source>
</evidence>
<dbReference type="InterPro" id="IPR049941">
    <property type="entry name" value="LPLAT_7/PORCN-like"/>
</dbReference>
<evidence type="ECO:0000256" key="3">
    <source>
        <dbReference type="ARBA" id="ARBA00022692"/>
    </source>
</evidence>
<feature type="compositionally biased region" description="Polar residues" evidence="7">
    <location>
        <begin position="219"/>
        <end position="240"/>
    </location>
</feature>
<dbReference type="PANTHER" id="PTHR13906">
    <property type="entry name" value="PORCUPINE"/>
    <property type="match status" value="1"/>
</dbReference>